<evidence type="ECO:0000256" key="1">
    <source>
        <dbReference type="ARBA" id="ARBA00001935"/>
    </source>
</evidence>
<accession>A0A1E4RMK8</accession>
<keyword evidence="9 19" id="KW-0732">Signal</keyword>
<dbReference type="Pfam" id="PF07731">
    <property type="entry name" value="Cu-oxidase_2"/>
    <property type="match status" value="1"/>
</dbReference>
<dbReference type="InterPro" id="IPR033138">
    <property type="entry name" value="Cu_oxidase_CS"/>
</dbReference>
<feature type="signal peptide" evidence="19">
    <location>
        <begin position="1"/>
        <end position="18"/>
    </location>
</feature>
<evidence type="ECO:0000259" key="20">
    <source>
        <dbReference type="Pfam" id="PF00394"/>
    </source>
</evidence>
<dbReference type="GO" id="GO:0004322">
    <property type="term" value="F:ferroxidase activity"/>
    <property type="evidence" value="ECO:0007669"/>
    <property type="project" value="EnsemblFungi"/>
</dbReference>
<evidence type="ECO:0000256" key="10">
    <source>
        <dbReference type="ARBA" id="ARBA00022737"/>
    </source>
</evidence>
<dbReference type="GeneID" id="30994092"/>
<dbReference type="PANTHER" id="PTHR11709:SF361">
    <property type="entry name" value="IRON TRANSPORT MULTICOPPER OXIDASE FET3"/>
    <property type="match status" value="1"/>
</dbReference>
<dbReference type="InterPro" id="IPR001117">
    <property type="entry name" value="Cu-oxidase_2nd"/>
</dbReference>
<dbReference type="InterPro" id="IPR044130">
    <property type="entry name" value="CuRO_2_Fet3-like"/>
</dbReference>
<keyword evidence="16 18" id="KW-0472">Membrane</keyword>
<dbReference type="STRING" id="984485.A0A1E4RMK8"/>
<dbReference type="Pfam" id="PF00394">
    <property type="entry name" value="Cu-oxidase"/>
    <property type="match status" value="1"/>
</dbReference>
<dbReference type="GO" id="GO:0046688">
    <property type="term" value="P:response to copper ion"/>
    <property type="evidence" value="ECO:0007669"/>
    <property type="project" value="EnsemblFungi"/>
</dbReference>
<dbReference type="InterPro" id="IPR008972">
    <property type="entry name" value="Cupredoxin"/>
</dbReference>
<evidence type="ECO:0000256" key="4">
    <source>
        <dbReference type="ARBA" id="ARBA00022448"/>
    </source>
</evidence>
<feature type="domain" description="Plastocyanin-like" evidence="20">
    <location>
        <begin position="154"/>
        <end position="300"/>
    </location>
</feature>
<dbReference type="GO" id="GO:1901684">
    <property type="term" value="P:arsenate ion transmembrane transport"/>
    <property type="evidence" value="ECO:0007669"/>
    <property type="project" value="EnsemblFungi"/>
</dbReference>
<evidence type="ECO:0000256" key="18">
    <source>
        <dbReference type="SAM" id="Phobius"/>
    </source>
</evidence>
<dbReference type="OrthoDB" id="2121828at2759"/>
<comment type="cofactor">
    <cofactor evidence="1">
        <name>Cu cation</name>
        <dbReference type="ChEBI" id="CHEBI:23378"/>
    </cofactor>
</comment>
<evidence type="ECO:0000256" key="15">
    <source>
        <dbReference type="ARBA" id="ARBA00023065"/>
    </source>
</evidence>
<keyword evidence="15" id="KW-0406">Ion transport</keyword>
<dbReference type="CDD" id="cd13851">
    <property type="entry name" value="CuRO_1_Fet3p"/>
    <property type="match status" value="1"/>
</dbReference>
<dbReference type="GO" id="GO:0033215">
    <property type="term" value="P:reductive iron assimilation"/>
    <property type="evidence" value="ECO:0007669"/>
    <property type="project" value="EnsemblFungi"/>
</dbReference>
<evidence type="ECO:0000256" key="12">
    <source>
        <dbReference type="ARBA" id="ARBA00023002"/>
    </source>
</evidence>
<dbReference type="RefSeq" id="XP_020077488.1">
    <property type="nucleotide sequence ID" value="XM_020219542.1"/>
</dbReference>
<dbReference type="InterPro" id="IPR045087">
    <property type="entry name" value="Cu-oxidase_fam"/>
</dbReference>
<keyword evidence="17" id="KW-0325">Glycoprotein</keyword>
<keyword evidence="5" id="KW-1003">Cell membrane</keyword>
<dbReference type="GO" id="GO:0033573">
    <property type="term" value="C:high-affinity iron permease complex"/>
    <property type="evidence" value="ECO:0007669"/>
    <property type="project" value="EnsemblFungi"/>
</dbReference>
<dbReference type="PROSITE" id="PS00080">
    <property type="entry name" value="MULTICOPPER_OXIDASE2"/>
    <property type="match status" value="1"/>
</dbReference>
<keyword evidence="8" id="KW-0479">Metal-binding</keyword>
<dbReference type="Proteomes" id="UP000095085">
    <property type="component" value="Unassembled WGS sequence"/>
</dbReference>
<comment type="similarity">
    <text evidence="3">Belongs to the multicopper oxidase family.</text>
</comment>
<dbReference type="PROSITE" id="PS00079">
    <property type="entry name" value="MULTICOPPER_OXIDASE1"/>
    <property type="match status" value="2"/>
</dbReference>
<dbReference type="EMBL" id="KV454539">
    <property type="protein sequence ID" value="ODV68421.1"/>
    <property type="molecule type" value="Genomic_DNA"/>
</dbReference>
<dbReference type="GO" id="GO:0006878">
    <property type="term" value="P:intracellular copper ion homeostasis"/>
    <property type="evidence" value="ECO:0007669"/>
    <property type="project" value="EnsemblFungi"/>
</dbReference>
<protein>
    <submittedName>
        <fullName evidence="23">Iron transport multicopper oxidase FET3</fullName>
    </submittedName>
</protein>
<evidence type="ECO:0000313" key="23">
    <source>
        <dbReference type="EMBL" id="ODV68421.1"/>
    </source>
</evidence>
<dbReference type="Pfam" id="PF07732">
    <property type="entry name" value="Cu-oxidase_3"/>
    <property type="match status" value="1"/>
</dbReference>
<keyword evidence="11 18" id="KW-1133">Transmembrane helix</keyword>
<keyword evidence="14" id="KW-0186">Copper</keyword>
<feature type="transmembrane region" description="Helical" evidence="18">
    <location>
        <begin position="560"/>
        <end position="582"/>
    </location>
</feature>
<evidence type="ECO:0000259" key="22">
    <source>
        <dbReference type="Pfam" id="PF07732"/>
    </source>
</evidence>
<dbReference type="InterPro" id="IPR011706">
    <property type="entry name" value="Cu-oxidase_C"/>
</dbReference>
<dbReference type="AlphaFoldDB" id="A0A1E4RMK8"/>
<evidence type="ECO:0000256" key="19">
    <source>
        <dbReference type="SAM" id="SignalP"/>
    </source>
</evidence>
<comment type="subcellular location">
    <subcellularLocation>
        <location evidence="2">Cell membrane</location>
        <topology evidence="2">Single-pass membrane protein</topology>
    </subcellularLocation>
</comment>
<feature type="chain" id="PRO_5009162383" evidence="19">
    <location>
        <begin position="19"/>
        <end position="623"/>
    </location>
</feature>
<reference evidence="24" key="1">
    <citation type="submission" date="2016-05" db="EMBL/GenBank/DDBJ databases">
        <title>Comparative genomics of biotechnologically important yeasts.</title>
        <authorList>
            <consortium name="DOE Joint Genome Institute"/>
            <person name="Riley R."/>
            <person name="Haridas S."/>
            <person name="Wolfe K.H."/>
            <person name="Lopes M.R."/>
            <person name="Hittinger C.T."/>
            <person name="Goker M."/>
            <person name="Salamov A."/>
            <person name="Wisecaver J."/>
            <person name="Long T.M."/>
            <person name="Aerts A.L."/>
            <person name="Barry K."/>
            <person name="Choi C."/>
            <person name="Clum A."/>
            <person name="Coughlan A.Y."/>
            <person name="Deshpande S."/>
            <person name="Douglass A.P."/>
            <person name="Hanson S.J."/>
            <person name="Klenk H.-P."/>
            <person name="Labutti K."/>
            <person name="Lapidus A."/>
            <person name="Lindquist E."/>
            <person name="Lipzen A."/>
            <person name="Meier-Kolthoff J.P."/>
            <person name="Ohm R.A."/>
            <person name="Otillar R.P."/>
            <person name="Pangilinan J."/>
            <person name="Peng Y."/>
            <person name="Rokas A."/>
            <person name="Rosa C.A."/>
            <person name="Scheuner C."/>
            <person name="Sibirny A.A."/>
            <person name="Slot J.C."/>
            <person name="Stielow J.B."/>
            <person name="Sun H."/>
            <person name="Kurtzman C.P."/>
            <person name="Blackwell M."/>
            <person name="Grigoriev I.V."/>
            <person name="Jeffries T.W."/>
        </authorList>
    </citation>
    <scope>NUCLEOTIDE SEQUENCE [LARGE SCALE GENOMIC DNA]</scope>
    <source>
        <strain evidence="24">NRRL Y-1933</strain>
    </source>
</reference>
<dbReference type="GO" id="GO:0005507">
    <property type="term" value="F:copper ion binding"/>
    <property type="evidence" value="ECO:0007669"/>
    <property type="project" value="InterPro"/>
</dbReference>
<evidence type="ECO:0000256" key="13">
    <source>
        <dbReference type="ARBA" id="ARBA00023004"/>
    </source>
</evidence>
<evidence type="ECO:0000256" key="7">
    <source>
        <dbReference type="ARBA" id="ARBA00022692"/>
    </source>
</evidence>
<dbReference type="GO" id="GO:0005381">
    <property type="term" value="F:iron ion transmembrane transporter activity"/>
    <property type="evidence" value="ECO:0007669"/>
    <property type="project" value="EnsemblFungi"/>
</dbReference>
<dbReference type="CDD" id="cd13899">
    <property type="entry name" value="CuRO_3_Fet3p"/>
    <property type="match status" value="1"/>
</dbReference>
<evidence type="ECO:0000256" key="6">
    <source>
        <dbReference type="ARBA" id="ARBA00022496"/>
    </source>
</evidence>
<evidence type="ECO:0000256" key="14">
    <source>
        <dbReference type="ARBA" id="ARBA00023008"/>
    </source>
</evidence>
<keyword evidence="4" id="KW-0813">Transport</keyword>
<sequence>MKLSSCIFISFLISLVSATTHTWYYETSWVDANPDGCQERKVIGLNGTWPLPNLRVKKGDRVQFYLTNGFDDRNTSLHFHGLFQNGTNQMDGPEMVTQCPIPPGETMLYNFTVPDQAGTYWYHSHTSGQYGDGMRGAFIIEEKNQDDFPYEYDEEVVLTVAEWYHDLTDVLNPKFLNLYNPTGAEPIPQNLLFNETRNATWKVEPNKTYFLRIINVGRFVSQYLYMEDHEFEIIEVDGVMVEKNTTDLLYLTVAQRVGCLVKTKNNTDKNYAFMTKMDDGMLDVIPKDLQLNSTNYIMYDEDKDKPEQYYIDDVEDFFDDFYLKPLSKEELFDEPDNVIEVSVQMDNLGNGINYAFFNNLTYTKPKVPTLVTAMSSGDDANDASVYGSNVNSFVLQKDDIVEIRLNNQDTGRHPFHLHGHVFQLIDRGEGIPEGEGDPVAFDPKNHTDFPSHPLIRDTVYVNAQSYIVMRFKADNPGVWFFHCHIEWHLDQGLAIVLVEAPLEMQKTESQHFTDDFIRTCKKNGMNVTGNAAGNSKDYLDLTGENVQYAPLPAGFTARGIVALVFSCIAAVLGLVAITVYGLQDIKDVEKRVARDLDVDITDDNDVEEIHESSSSDAIESNRK</sequence>
<keyword evidence="6" id="KW-0410">Iron transport</keyword>
<evidence type="ECO:0000256" key="9">
    <source>
        <dbReference type="ARBA" id="ARBA00022729"/>
    </source>
</evidence>
<dbReference type="GO" id="GO:0010106">
    <property type="term" value="P:cellular response to iron ion starvation"/>
    <property type="evidence" value="ECO:0007669"/>
    <property type="project" value="TreeGrafter"/>
</dbReference>
<dbReference type="PANTHER" id="PTHR11709">
    <property type="entry name" value="MULTI-COPPER OXIDASE"/>
    <property type="match status" value="1"/>
</dbReference>
<evidence type="ECO:0000256" key="16">
    <source>
        <dbReference type="ARBA" id="ARBA00023136"/>
    </source>
</evidence>
<keyword evidence="10" id="KW-0677">Repeat</keyword>
<gene>
    <name evidence="23" type="ORF">HYPBUDRAFT_134487</name>
</gene>
<keyword evidence="13" id="KW-0408">Iron</keyword>
<dbReference type="FunFam" id="2.60.40.420:FF:000024">
    <property type="entry name" value="FET5p Multicopper oxidase"/>
    <property type="match status" value="1"/>
</dbReference>
<dbReference type="Gene3D" id="2.60.40.420">
    <property type="entry name" value="Cupredoxins - blue copper proteins"/>
    <property type="match status" value="3"/>
</dbReference>
<evidence type="ECO:0000256" key="2">
    <source>
        <dbReference type="ARBA" id="ARBA00004162"/>
    </source>
</evidence>
<evidence type="ECO:0000256" key="17">
    <source>
        <dbReference type="ARBA" id="ARBA00023180"/>
    </source>
</evidence>
<evidence type="ECO:0000313" key="24">
    <source>
        <dbReference type="Proteomes" id="UP000095085"/>
    </source>
</evidence>
<dbReference type="SUPFAM" id="SSF49503">
    <property type="entry name" value="Cupredoxins"/>
    <property type="match status" value="3"/>
</dbReference>
<evidence type="ECO:0000256" key="5">
    <source>
        <dbReference type="ARBA" id="ARBA00022475"/>
    </source>
</evidence>
<evidence type="ECO:0000256" key="8">
    <source>
        <dbReference type="ARBA" id="ARBA00022723"/>
    </source>
</evidence>
<evidence type="ECO:0000256" key="11">
    <source>
        <dbReference type="ARBA" id="ARBA00022989"/>
    </source>
</evidence>
<dbReference type="InterPro" id="IPR011707">
    <property type="entry name" value="Cu-oxidase-like_N"/>
</dbReference>
<dbReference type="CDD" id="cd13877">
    <property type="entry name" value="CuRO_2_Fet3p_like"/>
    <property type="match status" value="1"/>
</dbReference>
<proteinExistence type="inferred from homology"/>
<feature type="domain" description="Plastocyanin-like" evidence="21">
    <location>
        <begin position="362"/>
        <end position="501"/>
    </location>
</feature>
<dbReference type="FunFam" id="2.60.40.420:FF:000025">
    <property type="entry name" value="FET5p Multicopper oxidase"/>
    <property type="match status" value="1"/>
</dbReference>
<keyword evidence="24" id="KW-1185">Reference proteome</keyword>
<keyword evidence="12" id="KW-0560">Oxidoreductase</keyword>
<name>A0A1E4RMK8_9ASCO</name>
<dbReference type="FunFam" id="2.60.40.420:FF:000022">
    <property type="entry name" value="FET5p Multicopper oxidase"/>
    <property type="match status" value="1"/>
</dbReference>
<evidence type="ECO:0000259" key="21">
    <source>
        <dbReference type="Pfam" id="PF07731"/>
    </source>
</evidence>
<dbReference type="InterPro" id="IPR002355">
    <property type="entry name" value="Cu_oxidase_Cu_BS"/>
</dbReference>
<feature type="domain" description="Plastocyanin-like" evidence="22">
    <location>
        <begin position="28"/>
        <end position="144"/>
    </location>
</feature>
<evidence type="ECO:0000256" key="3">
    <source>
        <dbReference type="ARBA" id="ARBA00010609"/>
    </source>
</evidence>
<organism evidence="23 24">
    <name type="scientific">Hyphopichia burtonii NRRL Y-1933</name>
    <dbReference type="NCBI Taxonomy" id="984485"/>
    <lineage>
        <taxon>Eukaryota</taxon>
        <taxon>Fungi</taxon>
        <taxon>Dikarya</taxon>
        <taxon>Ascomycota</taxon>
        <taxon>Saccharomycotina</taxon>
        <taxon>Pichiomycetes</taxon>
        <taxon>Debaryomycetaceae</taxon>
        <taxon>Hyphopichia</taxon>
    </lineage>
</organism>
<keyword evidence="7 18" id="KW-0812">Transmembrane</keyword>